<dbReference type="InParanoid" id="T1ENV9"/>
<dbReference type="HOGENOM" id="CLU_2280384_0_0_1"/>
<dbReference type="EnsemblMetazoa" id="HelroT159318">
    <property type="protein sequence ID" value="HelroP159318"/>
    <property type="gene ID" value="HelroG159318"/>
</dbReference>
<evidence type="ECO:0000313" key="1">
    <source>
        <dbReference type="EMBL" id="ESO12735.1"/>
    </source>
</evidence>
<protein>
    <submittedName>
        <fullName evidence="1 2">Uncharacterized protein</fullName>
    </submittedName>
</protein>
<evidence type="ECO:0000313" key="3">
    <source>
        <dbReference type="Proteomes" id="UP000015101"/>
    </source>
</evidence>
<dbReference type="AlphaFoldDB" id="T1ENV9"/>
<dbReference type="EMBL" id="AMQM01000223">
    <property type="status" value="NOT_ANNOTATED_CDS"/>
    <property type="molecule type" value="Genomic_DNA"/>
</dbReference>
<dbReference type="RefSeq" id="XP_009009455.1">
    <property type="nucleotide sequence ID" value="XM_009011207.1"/>
</dbReference>
<dbReference type="CTD" id="20198259"/>
<name>T1ENV9_HELRO</name>
<proteinExistence type="predicted"/>
<organism evidence="2 3">
    <name type="scientific">Helobdella robusta</name>
    <name type="common">Californian leech</name>
    <dbReference type="NCBI Taxonomy" id="6412"/>
    <lineage>
        <taxon>Eukaryota</taxon>
        <taxon>Metazoa</taxon>
        <taxon>Spiralia</taxon>
        <taxon>Lophotrochozoa</taxon>
        <taxon>Annelida</taxon>
        <taxon>Clitellata</taxon>
        <taxon>Hirudinea</taxon>
        <taxon>Rhynchobdellida</taxon>
        <taxon>Glossiphoniidae</taxon>
        <taxon>Helobdella</taxon>
    </lineage>
</organism>
<dbReference type="KEGG" id="hro:HELRODRAFT_159318"/>
<gene>
    <name evidence="2" type="primary">20198259</name>
    <name evidence="1" type="ORF">HELRODRAFT_159318</name>
</gene>
<sequence length="102" mass="12129">MKETLYLNTSSIRDETVIIQSTTYSLYHLHLPHPQDIINSLNTTTKPLNRRKNTYRKLEQNVHTYDERLMKTTTTTNCMMASSERHPLQLRVFDSPKFYDHN</sequence>
<dbReference type="GeneID" id="20198259"/>
<keyword evidence="3" id="KW-1185">Reference proteome</keyword>
<dbReference type="Proteomes" id="UP000015101">
    <property type="component" value="Unassembled WGS sequence"/>
</dbReference>
<evidence type="ECO:0000313" key="2">
    <source>
        <dbReference type="EnsemblMetazoa" id="HelroP159318"/>
    </source>
</evidence>
<reference evidence="1 3" key="2">
    <citation type="journal article" date="2013" name="Nature">
        <title>Insights into bilaterian evolution from three spiralian genomes.</title>
        <authorList>
            <person name="Simakov O."/>
            <person name="Marletaz F."/>
            <person name="Cho S.J."/>
            <person name="Edsinger-Gonzales E."/>
            <person name="Havlak P."/>
            <person name="Hellsten U."/>
            <person name="Kuo D.H."/>
            <person name="Larsson T."/>
            <person name="Lv J."/>
            <person name="Arendt D."/>
            <person name="Savage R."/>
            <person name="Osoegawa K."/>
            <person name="de Jong P."/>
            <person name="Grimwood J."/>
            <person name="Chapman J.A."/>
            <person name="Shapiro H."/>
            <person name="Aerts A."/>
            <person name="Otillar R.P."/>
            <person name="Terry A.Y."/>
            <person name="Boore J.L."/>
            <person name="Grigoriev I.V."/>
            <person name="Lindberg D.R."/>
            <person name="Seaver E.C."/>
            <person name="Weisblat D.A."/>
            <person name="Putnam N.H."/>
            <person name="Rokhsar D.S."/>
        </authorList>
    </citation>
    <scope>NUCLEOTIDE SEQUENCE</scope>
</reference>
<dbReference type="EMBL" id="KB095811">
    <property type="protein sequence ID" value="ESO12735.1"/>
    <property type="molecule type" value="Genomic_DNA"/>
</dbReference>
<accession>T1ENV9</accession>
<reference evidence="2" key="3">
    <citation type="submission" date="2015-06" db="UniProtKB">
        <authorList>
            <consortium name="EnsemblMetazoa"/>
        </authorList>
    </citation>
    <scope>IDENTIFICATION</scope>
</reference>
<reference evidence="3" key="1">
    <citation type="submission" date="2012-12" db="EMBL/GenBank/DDBJ databases">
        <authorList>
            <person name="Hellsten U."/>
            <person name="Grimwood J."/>
            <person name="Chapman J.A."/>
            <person name="Shapiro H."/>
            <person name="Aerts A."/>
            <person name="Otillar R.P."/>
            <person name="Terry A.Y."/>
            <person name="Boore J.L."/>
            <person name="Simakov O."/>
            <person name="Marletaz F."/>
            <person name="Cho S.-J."/>
            <person name="Edsinger-Gonzales E."/>
            <person name="Havlak P."/>
            <person name="Kuo D.-H."/>
            <person name="Larsson T."/>
            <person name="Lv J."/>
            <person name="Arendt D."/>
            <person name="Savage R."/>
            <person name="Osoegawa K."/>
            <person name="de Jong P."/>
            <person name="Lindberg D.R."/>
            <person name="Seaver E.C."/>
            <person name="Weisblat D.A."/>
            <person name="Putnam N.H."/>
            <person name="Grigoriev I.V."/>
            <person name="Rokhsar D.S."/>
        </authorList>
    </citation>
    <scope>NUCLEOTIDE SEQUENCE</scope>
</reference>